<dbReference type="PIRSF" id="PIRSF000524">
    <property type="entry name" value="SPT"/>
    <property type="match status" value="1"/>
</dbReference>
<comment type="caution">
    <text evidence="7">The sequence shown here is derived from an EMBL/GenBank/DDBJ whole genome shotgun (WGS) entry which is preliminary data.</text>
</comment>
<dbReference type="InterPro" id="IPR015424">
    <property type="entry name" value="PyrdxlP-dep_Trfase"/>
</dbReference>
<sequence>MIIKILWADTMEKEPLLMLPGPVPMPERVRMAMMRQAINHRGAEFGAVYADCVRVLKEAFGTTNELFVISGSGTAAMEAAVANFGSGRTIASLENGKFGERMVKIAQRYGTARKVSSEWGTPLDLAALEAELAEGAEMVTLVHNETSAGIKNPAEKVGRLARKYDALFVMDGITSIGGDEVQADAWGADIVVVGSQKCLAAPAGLSAISVSGRAWERLSEKRPYYLDLAAYRKSASAKIMETPYTPAVPLFLALREACLLIEEEGLPARIARHRRNAEAVRAAAAAMGVSLYPEIDADHAYSNTVTAAALPSGVPDSDFRGAIRKMGIEIAGGQDHLKGKIFRIGTMGATGAPEILATLAAVQHALVRNGFHPAGDGVAAACEVLG</sequence>
<keyword evidence="5" id="KW-0663">Pyridoxal phosphate</keyword>
<proteinExistence type="inferred from homology"/>
<dbReference type="GO" id="GO:0008453">
    <property type="term" value="F:alanine-glyoxylate transaminase activity"/>
    <property type="evidence" value="ECO:0007669"/>
    <property type="project" value="TreeGrafter"/>
</dbReference>
<evidence type="ECO:0000256" key="5">
    <source>
        <dbReference type="ARBA" id="ARBA00022898"/>
    </source>
</evidence>
<dbReference type="GO" id="GO:0004760">
    <property type="term" value="F:L-serine-pyruvate transaminase activity"/>
    <property type="evidence" value="ECO:0007669"/>
    <property type="project" value="TreeGrafter"/>
</dbReference>
<dbReference type="Pfam" id="PF00266">
    <property type="entry name" value="Aminotran_5"/>
    <property type="match status" value="1"/>
</dbReference>
<dbReference type="InterPro" id="IPR000192">
    <property type="entry name" value="Aminotrans_V_dom"/>
</dbReference>
<dbReference type="SUPFAM" id="SSF53383">
    <property type="entry name" value="PLP-dependent transferases"/>
    <property type="match status" value="1"/>
</dbReference>
<dbReference type="PANTHER" id="PTHR21152:SF24">
    <property type="entry name" value="ALANINE--GLYOXYLATE AMINOTRANSFERASE 1"/>
    <property type="match status" value="1"/>
</dbReference>
<dbReference type="PANTHER" id="PTHR21152">
    <property type="entry name" value="AMINOTRANSFERASE CLASS V"/>
    <property type="match status" value="1"/>
</dbReference>
<dbReference type="InterPro" id="IPR024169">
    <property type="entry name" value="SP_NH2Trfase/AEP_transaminase"/>
</dbReference>
<dbReference type="Gene3D" id="3.90.1150.10">
    <property type="entry name" value="Aspartate Aminotransferase, domain 1"/>
    <property type="match status" value="1"/>
</dbReference>
<feature type="domain" description="Aminotransferase class V" evidence="6">
    <location>
        <begin position="36"/>
        <end position="334"/>
    </location>
</feature>
<dbReference type="GO" id="GO:0005777">
    <property type="term" value="C:peroxisome"/>
    <property type="evidence" value="ECO:0007669"/>
    <property type="project" value="TreeGrafter"/>
</dbReference>
<name>A0A0W8EQ16_9ZZZZ</name>
<dbReference type="GO" id="GO:0050281">
    <property type="term" value="F:L-serine-glyoxylate transaminase activity"/>
    <property type="evidence" value="ECO:0007669"/>
    <property type="project" value="UniProtKB-EC"/>
</dbReference>
<comment type="similarity">
    <text evidence="2">Belongs to the class-V pyridoxal-phosphate-dependent aminotransferase family.</text>
</comment>
<dbReference type="Gene3D" id="3.40.640.10">
    <property type="entry name" value="Type I PLP-dependent aspartate aminotransferase-like (Major domain)"/>
    <property type="match status" value="1"/>
</dbReference>
<gene>
    <name evidence="7" type="ORF">ASZ90_016532</name>
</gene>
<dbReference type="AlphaFoldDB" id="A0A0W8EQ16"/>
<evidence type="ECO:0000256" key="1">
    <source>
        <dbReference type="ARBA" id="ARBA00001933"/>
    </source>
</evidence>
<protein>
    <submittedName>
        <fullName evidence="7">Serine--glyoxylate aminotransferase</fullName>
        <ecNumber evidence="7">2.6.1.45</ecNumber>
    </submittedName>
</protein>
<evidence type="ECO:0000259" key="6">
    <source>
        <dbReference type="Pfam" id="PF00266"/>
    </source>
</evidence>
<dbReference type="InterPro" id="IPR015421">
    <property type="entry name" value="PyrdxlP-dep_Trfase_major"/>
</dbReference>
<dbReference type="GO" id="GO:0019265">
    <property type="term" value="P:glycine biosynthetic process, by transamination of glyoxylate"/>
    <property type="evidence" value="ECO:0007669"/>
    <property type="project" value="TreeGrafter"/>
</dbReference>
<keyword evidence="3 7" id="KW-0032">Aminotransferase</keyword>
<accession>A0A0W8EQ16</accession>
<evidence type="ECO:0000256" key="3">
    <source>
        <dbReference type="ARBA" id="ARBA00022576"/>
    </source>
</evidence>
<dbReference type="EMBL" id="LNQE01001738">
    <property type="protein sequence ID" value="KUG10534.1"/>
    <property type="molecule type" value="Genomic_DNA"/>
</dbReference>
<evidence type="ECO:0000256" key="2">
    <source>
        <dbReference type="ARBA" id="ARBA00009236"/>
    </source>
</evidence>
<dbReference type="EC" id="2.6.1.45" evidence="7"/>
<organism evidence="7">
    <name type="scientific">hydrocarbon metagenome</name>
    <dbReference type="NCBI Taxonomy" id="938273"/>
    <lineage>
        <taxon>unclassified sequences</taxon>
        <taxon>metagenomes</taxon>
        <taxon>ecological metagenomes</taxon>
    </lineage>
</organism>
<keyword evidence="4 7" id="KW-0808">Transferase</keyword>
<comment type="cofactor">
    <cofactor evidence="1">
        <name>pyridoxal 5'-phosphate</name>
        <dbReference type="ChEBI" id="CHEBI:597326"/>
    </cofactor>
</comment>
<evidence type="ECO:0000313" key="7">
    <source>
        <dbReference type="EMBL" id="KUG10534.1"/>
    </source>
</evidence>
<evidence type="ECO:0000256" key="4">
    <source>
        <dbReference type="ARBA" id="ARBA00022679"/>
    </source>
</evidence>
<dbReference type="InterPro" id="IPR015422">
    <property type="entry name" value="PyrdxlP-dep_Trfase_small"/>
</dbReference>
<reference evidence="7" key="1">
    <citation type="journal article" date="2015" name="Proc. Natl. Acad. Sci. U.S.A.">
        <title>Networks of energetic and metabolic interactions define dynamics in microbial communities.</title>
        <authorList>
            <person name="Embree M."/>
            <person name="Liu J.K."/>
            <person name="Al-Bassam M.M."/>
            <person name="Zengler K."/>
        </authorList>
    </citation>
    <scope>NUCLEOTIDE SEQUENCE</scope>
</reference>